<feature type="active site" description="Charge relay system" evidence="4">
    <location>
        <position position="268"/>
    </location>
</feature>
<dbReference type="InterPro" id="IPR000952">
    <property type="entry name" value="AB_hydrolase_4_CS"/>
</dbReference>
<dbReference type="RefSeq" id="WP_218933787.1">
    <property type="nucleotide sequence ID" value="NZ_CP036525.1"/>
</dbReference>
<organism evidence="6 7">
    <name type="scientific">Rubripirellula lacrimiformis</name>
    <dbReference type="NCBI Taxonomy" id="1930273"/>
    <lineage>
        <taxon>Bacteria</taxon>
        <taxon>Pseudomonadati</taxon>
        <taxon>Planctomycetota</taxon>
        <taxon>Planctomycetia</taxon>
        <taxon>Pirellulales</taxon>
        <taxon>Pirellulaceae</taxon>
        <taxon>Rubripirellula</taxon>
    </lineage>
</organism>
<dbReference type="PRINTS" id="PR00111">
    <property type="entry name" value="ABHYDROLASE"/>
</dbReference>
<protein>
    <submittedName>
        <fullName evidence="6">Putative hydrolase</fullName>
    </submittedName>
</protein>
<dbReference type="InterPro" id="IPR000073">
    <property type="entry name" value="AB_hydrolase_1"/>
</dbReference>
<feature type="domain" description="Serine aminopeptidase S33" evidence="5">
    <location>
        <begin position="56"/>
        <end position="273"/>
    </location>
</feature>
<evidence type="ECO:0000256" key="2">
    <source>
        <dbReference type="ARBA" id="ARBA00022487"/>
    </source>
</evidence>
<dbReference type="Proteomes" id="UP000318538">
    <property type="component" value="Chromosome"/>
</dbReference>
<dbReference type="GO" id="GO:0047372">
    <property type="term" value="F:monoacylglycerol lipase activity"/>
    <property type="evidence" value="ECO:0007669"/>
    <property type="project" value="TreeGrafter"/>
</dbReference>
<dbReference type="PANTHER" id="PTHR10794:SF94">
    <property type="entry name" value="ESTERASE YHET-RELATED"/>
    <property type="match status" value="1"/>
</dbReference>
<dbReference type="PIRSF" id="PIRSF005211">
    <property type="entry name" value="Ab_hydro_YheT"/>
    <property type="match status" value="1"/>
</dbReference>
<name>A0A517N6P6_9BACT</name>
<dbReference type="PANTHER" id="PTHR10794">
    <property type="entry name" value="ABHYDROLASE DOMAIN-CONTAINING PROTEIN"/>
    <property type="match status" value="1"/>
</dbReference>
<keyword evidence="3 6" id="KW-0378">Hydrolase</keyword>
<dbReference type="Pfam" id="PF12146">
    <property type="entry name" value="Hydrolase_4"/>
    <property type="match status" value="1"/>
</dbReference>
<dbReference type="InterPro" id="IPR029058">
    <property type="entry name" value="AB_hydrolase_fold"/>
</dbReference>
<evidence type="ECO:0000313" key="6">
    <source>
        <dbReference type="EMBL" id="QDT02790.1"/>
    </source>
</evidence>
<dbReference type="KEGG" id="rlc:K227x_11680"/>
<feature type="active site" description="Charge relay system" evidence="4">
    <location>
        <position position="135"/>
    </location>
</feature>
<reference evidence="6 7" key="1">
    <citation type="submission" date="2019-02" db="EMBL/GenBank/DDBJ databases">
        <title>Deep-cultivation of Planctomycetes and their phenomic and genomic characterization uncovers novel biology.</title>
        <authorList>
            <person name="Wiegand S."/>
            <person name="Jogler M."/>
            <person name="Boedeker C."/>
            <person name="Pinto D."/>
            <person name="Vollmers J."/>
            <person name="Rivas-Marin E."/>
            <person name="Kohn T."/>
            <person name="Peeters S.H."/>
            <person name="Heuer A."/>
            <person name="Rast P."/>
            <person name="Oberbeckmann S."/>
            <person name="Bunk B."/>
            <person name="Jeske O."/>
            <person name="Meyerdierks A."/>
            <person name="Storesund J.E."/>
            <person name="Kallscheuer N."/>
            <person name="Luecker S."/>
            <person name="Lage O.M."/>
            <person name="Pohl T."/>
            <person name="Merkel B.J."/>
            <person name="Hornburger P."/>
            <person name="Mueller R.-W."/>
            <person name="Bruemmer F."/>
            <person name="Labrenz M."/>
            <person name="Spormann A.M."/>
            <person name="Op den Camp H."/>
            <person name="Overmann J."/>
            <person name="Amann R."/>
            <person name="Jetten M.S.M."/>
            <person name="Mascher T."/>
            <person name="Medema M.H."/>
            <person name="Devos D.P."/>
            <person name="Kaster A.-K."/>
            <person name="Ovreas L."/>
            <person name="Rohde M."/>
            <person name="Galperin M.Y."/>
            <person name="Jogler C."/>
        </authorList>
    </citation>
    <scope>NUCLEOTIDE SEQUENCE [LARGE SCALE GENOMIC DNA]</scope>
    <source>
        <strain evidence="6 7">K22_7</strain>
    </source>
</reference>
<accession>A0A517N6P6</accession>
<evidence type="ECO:0000256" key="4">
    <source>
        <dbReference type="PIRSR" id="PIRSR005211-1"/>
    </source>
</evidence>
<dbReference type="InterPro" id="IPR022742">
    <property type="entry name" value="Hydrolase_4"/>
</dbReference>
<gene>
    <name evidence="6" type="ORF">K227x_11680</name>
</gene>
<dbReference type="Gene3D" id="3.40.50.1820">
    <property type="entry name" value="alpha/beta hydrolase"/>
    <property type="match status" value="1"/>
</dbReference>
<dbReference type="AlphaFoldDB" id="A0A517N6P6"/>
<dbReference type="InterPro" id="IPR050960">
    <property type="entry name" value="AB_hydrolase_4_sf"/>
</dbReference>
<proteinExistence type="inferred from homology"/>
<keyword evidence="7" id="KW-1185">Reference proteome</keyword>
<feature type="active site" description="Charge relay system" evidence="4">
    <location>
        <position position="297"/>
    </location>
</feature>
<dbReference type="SUPFAM" id="SSF53474">
    <property type="entry name" value="alpha/beta-Hydrolases"/>
    <property type="match status" value="1"/>
</dbReference>
<evidence type="ECO:0000313" key="7">
    <source>
        <dbReference type="Proteomes" id="UP000318538"/>
    </source>
</evidence>
<evidence type="ECO:0000256" key="1">
    <source>
        <dbReference type="ARBA" id="ARBA00010884"/>
    </source>
</evidence>
<sequence>MQTIATIGRDPSIQLTPTAIRVSVSDGDWIVLHEDLPVVDPSKNDLPQAATDGQPSVLLVHGLTGCHQAPYMIRLADRYTRMGMRVFRMDMRGFGSAVDWSANLSHAGRSDDCRAALDAIAQRVTGGPMYAVGVSLGAGQLLRMAGRIGAGLDSRPDWGDRFAGLAAVSPPLDLARCSQNMQRWSRRIYNRYFIRSLLARIPPGVRRREDFALCNAGRRPRTLRELDDRFTAPLSGFSGVDDYYAQSSSLGVVGRIEVPTLVLTAADDPIVPVECFTDDLGIWSPSTQLIVTPRGGHVGFIDQGGSSWMDDVLAGWLGHLNAGKVSG</sequence>
<dbReference type="PROSITE" id="PS01133">
    <property type="entry name" value="UPF0017"/>
    <property type="match status" value="1"/>
</dbReference>
<evidence type="ECO:0000256" key="3">
    <source>
        <dbReference type="ARBA" id="ARBA00022801"/>
    </source>
</evidence>
<keyword evidence="2" id="KW-0719">Serine esterase</keyword>
<evidence type="ECO:0000259" key="5">
    <source>
        <dbReference type="Pfam" id="PF12146"/>
    </source>
</evidence>
<dbReference type="EMBL" id="CP036525">
    <property type="protein sequence ID" value="QDT02790.1"/>
    <property type="molecule type" value="Genomic_DNA"/>
</dbReference>
<comment type="similarity">
    <text evidence="1">Belongs to the AB hydrolase superfamily. AB hydrolase 4 family.</text>
</comment>
<dbReference type="InterPro" id="IPR012020">
    <property type="entry name" value="ABHD4"/>
</dbReference>
<dbReference type="GO" id="GO:0034338">
    <property type="term" value="F:short-chain carboxylesterase activity"/>
    <property type="evidence" value="ECO:0007669"/>
    <property type="project" value="TreeGrafter"/>
</dbReference>